<dbReference type="Proteomes" id="UP001527882">
    <property type="component" value="Unassembled WGS sequence"/>
</dbReference>
<dbReference type="Gene3D" id="3.30.1380.10">
    <property type="match status" value="1"/>
</dbReference>
<dbReference type="SUPFAM" id="SSF55166">
    <property type="entry name" value="Hedgehog/DD-peptidase"/>
    <property type="match status" value="1"/>
</dbReference>
<accession>A0ABT4QJT4</accession>
<feature type="chain" id="PRO_5046901541" evidence="2">
    <location>
        <begin position="23"/>
        <end position="288"/>
    </location>
</feature>
<feature type="compositionally biased region" description="Low complexity" evidence="1">
    <location>
        <begin position="48"/>
        <end position="79"/>
    </location>
</feature>
<evidence type="ECO:0000256" key="2">
    <source>
        <dbReference type="SAM" id="SignalP"/>
    </source>
</evidence>
<sequence length="288" mass="29975">MNSFRTPVTIVLTLAGMLTLLAGCGSTPPAKGSAGDAGATSPSAVQGSASAPSSQTTAPAQDPAKAGAGASGTGSAAGKPNAASGQGGAVQVVAKPDDIAVLVNKTYALPPNYKPADLVEPNIPFTFKEQSEKRMMRKEAAKALESLVAGAKKDGFSLAGVSAFRSESTQRVLFNNYAKADGEEAARKYSALPGHSEHETGLAIDLSGSDGKCQAQDCFGATKEADWLAKHASEYGFIIRYPKGKEDVTGYQYEPWHIRYVGVTLAKELTTKGLTLEEYLQNSVPVTK</sequence>
<feature type="signal peptide" evidence="2">
    <location>
        <begin position="1"/>
        <end position="22"/>
    </location>
</feature>
<keyword evidence="4" id="KW-0378">Hydrolase</keyword>
<keyword evidence="2" id="KW-0732">Signal</keyword>
<dbReference type="GO" id="GO:0004180">
    <property type="term" value="F:carboxypeptidase activity"/>
    <property type="evidence" value="ECO:0007669"/>
    <property type="project" value="UniProtKB-KW"/>
</dbReference>
<dbReference type="PANTHER" id="PTHR34385:SF1">
    <property type="entry name" value="PEPTIDOGLYCAN L-ALANYL-D-GLUTAMATE ENDOPEPTIDASE CWLK"/>
    <property type="match status" value="1"/>
</dbReference>
<evidence type="ECO:0000259" key="3">
    <source>
        <dbReference type="Pfam" id="PF02557"/>
    </source>
</evidence>
<dbReference type="Pfam" id="PF02557">
    <property type="entry name" value="VanY"/>
    <property type="match status" value="1"/>
</dbReference>
<dbReference type="InterPro" id="IPR058193">
    <property type="entry name" value="VanY/YodJ_core_dom"/>
</dbReference>
<feature type="domain" description="D-alanyl-D-alanine carboxypeptidase-like core" evidence="3">
    <location>
        <begin position="134"/>
        <end position="262"/>
    </location>
</feature>
<name>A0ABT4QJT4_9BACL</name>
<dbReference type="InterPro" id="IPR003709">
    <property type="entry name" value="VanY-like_core_dom"/>
</dbReference>
<dbReference type="EMBL" id="JAQAGZ010000032">
    <property type="protein sequence ID" value="MCZ8517142.1"/>
    <property type="molecule type" value="Genomic_DNA"/>
</dbReference>
<evidence type="ECO:0000313" key="5">
    <source>
        <dbReference type="Proteomes" id="UP001527882"/>
    </source>
</evidence>
<keyword evidence="4" id="KW-0121">Carboxypeptidase</keyword>
<reference evidence="4 5" key="1">
    <citation type="submission" date="2022-12" db="EMBL/GenBank/DDBJ databases">
        <title>Draft genome sequence of Paenibacillus sp. dW9.</title>
        <authorList>
            <person name="Choi E.-W."/>
            <person name="Kim D.-U."/>
        </authorList>
    </citation>
    <scope>NUCLEOTIDE SEQUENCE [LARGE SCALE GENOMIC DNA]</scope>
    <source>
        <strain evidence="5">dW9</strain>
    </source>
</reference>
<gene>
    <name evidence="4" type="ORF">O9H85_33285</name>
</gene>
<organism evidence="4 5">
    <name type="scientific">Paenibacillus gyeongsangnamensis</name>
    <dbReference type="NCBI Taxonomy" id="3388067"/>
    <lineage>
        <taxon>Bacteria</taxon>
        <taxon>Bacillati</taxon>
        <taxon>Bacillota</taxon>
        <taxon>Bacilli</taxon>
        <taxon>Bacillales</taxon>
        <taxon>Paenibacillaceae</taxon>
        <taxon>Paenibacillus</taxon>
    </lineage>
</organism>
<dbReference type="InterPro" id="IPR052179">
    <property type="entry name" value="DD-CPase-like"/>
</dbReference>
<evidence type="ECO:0000313" key="4">
    <source>
        <dbReference type="EMBL" id="MCZ8517142.1"/>
    </source>
</evidence>
<comment type="caution">
    <text evidence="4">The sequence shown here is derived from an EMBL/GenBank/DDBJ whole genome shotgun (WGS) entry which is preliminary data.</text>
</comment>
<dbReference type="CDD" id="cd14852">
    <property type="entry name" value="LD-carboxypeptidase"/>
    <property type="match status" value="1"/>
</dbReference>
<dbReference type="PANTHER" id="PTHR34385">
    <property type="entry name" value="D-ALANYL-D-ALANINE CARBOXYPEPTIDASE"/>
    <property type="match status" value="1"/>
</dbReference>
<feature type="region of interest" description="Disordered" evidence="1">
    <location>
        <begin position="28"/>
        <end position="89"/>
    </location>
</feature>
<evidence type="ECO:0000256" key="1">
    <source>
        <dbReference type="SAM" id="MobiDB-lite"/>
    </source>
</evidence>
<protein>
    <submittedName>
        <fullName evidence="4">D-alanyl-D-alanine carboxypeptidase family protein</fullName>
    </submittedName>
</protein>
<proteinExistence type="predicted"/>
<dbReference type="PROSITE" id="PS51257">
    <property type="entry name" value="PROKAR_LIPOPROTEIN"/>
    <property type="match status" value="1"/>
</dbReference>
<keyword evidence="4" id="KW-0645">Protease</keyword>
<dbReference type="RefSeq" id="WP_269885674.1">
    <property type="nucleotide sequence ID" value="NZ_JAQAGZ010000032.1"/>
</dbReference>
<keyword evidence="5" id="KW-1185">Reference proteome</keyword>
<dbReference type="InterPro" id="IPR009045">
    <property type="entry name" value="Zn_M74/Hedgehog-like"/>
</dbReference>